<keyword evidence="15" id="KW-1185">Reference proteome</keyword>
<evidence type="ECO:0000256" key="9">
    <source>
        <dbReference type="ARBA" id="ARBA00023306"/>
    </source>
</evidence>
<dbReference type="GO" id="GO:0008608">
    <property type="term" value="P:attachment of spindle microtubules to kinetochore"/>
    <property type="evidence" value="ECO:0007669"/>
    <property type="project" value="TreeGrafter"/>
</dbReference>
<feature type="compositionally biased region" description="Low complexity" evidence="12">
    <location>
        <begin position="345"/>
        <end position="359"/>
    </location>
</feature>
<feature type="domain" description="MPN" evidence="13">
    <location>
        <begin position="3"/>
        <end position="150"/>
    </location>
</feature>
<sequence length="496" mass="55382">MKAATVSGASFSALAFDMTAGLGDGVGLLMGETRREVTNIITDTQMDNIEHNIVVDIQNHIPCPQPSCLYNNAGTVDKELLNDVIGGAQEQVIGWYKFRRNTPQQISLHEQQIHRSMQAVLEAPDLFFLLFTTHSSENHATYVLEHRLFKWLESCRRFLTLPMTITNLGQVGQQEYWASPISSRRPSYGDLVDKHKRKFMSKGGDMHGVKDLIELNRDLQNRLQKKCKEVLESEKCIECLQAEVNSLKKKLCERRREVCNKEDEKGSARVGGVKNHDLLAVLRQRFPSSEALKRLHISCKDEQQMAQPWCKDCCKEAPRDLDNLVEMDTAMQPLVVLNEIPSLDGPSSTGTGTPRGRGSASDFIVLDSTPEKDTSSDGSSEQSGYCSPVYGDRGKAMPARFSCRSKTCQGKSLHTPPNSPRMNTRLSLPSEESINSDVNCQSKKRSRSLGGSYNRLKSTRLTLKTKGQKQKCDDSDSEQNIGDFECKILASNKDSA</sequence>
<keyword evidence="3" id="KW-0132">Cell division</keyword>
<evidence type="ECO:0000313" key="14">
    <source>
        <dbReference type="Ensembl" id="ENSEBUP00000025136.1"/>
    </source>
</evidence>
<dbReference type="InterPro" id="IPR023238">
    <property type="entry name" value="FAM175"/>
</dbReference>
<evidence type="ECO:0000256" key="12">
    <source>
        <dbReference type="SAM" id="MobiDB-lite"/>
    </source>
</evidence>
<dbReference type="PRINTS" id="PR02053">
    <property type="entry name" value="BRISCABRO1"/>
</dbReference>
<evidence type="ECO:0000313" key="15">
    <source>
        <dbReference type="Proteomes" id="UP000694388"/>
    </source>
</evidence>
<keyword evidence="9" id="KW-0131">Cell cycle</keyword>
<evidence type="ECO:0000256" key="7">
    <source>
        <dbReference type="ARBA" id="ARBA00023212"/>
    </source>
</evidence>
<dbReference type="Ensembl" id="ENSEBUT00000025712.1">
    <property type="protein sequence ID" value="ENSEBUP00000025136.1"/>
    <property type="gene ID" value="ENSEBUG00000015446.1"/>
</dbReference>
<accession>A0A8C4R785</accession>
<dbReference type="GeneTree" id="ENSGT00530000063424"/>
<evidence type="ECO:0000256" key="2">
    <source>
        <dbReference type="ARBA" id="ARBA00004647"/>
    </source>
</evidence>
<dbReference type="PROSITE" id="PS50249">
    <property type="entry name" value="MPN"/>
    <property type="match status" value="1"/>
</dbReference>
<keyword evidence="6 11" id="KW-0175">Coiled coil</keyword>
<dbReference type="Pfam" id="PF21125">
    <property type="entry name" value="MPN_2A_DUB_like"/>
    <property type="match status" value="1"/>
</dbReference>
<evidence type="ECO:0000256" key="5">
    <source>
        <dbReference type="ARBA" id="ARBA00022776"/>
    </source>
</evidence>
<feature type="coiled-coil region" evidence="11">
    <location>
        <begin position="209"/>
        <end position="250"/>
    </location>
</feature>
<organism evidence="14 15">
    <name type="scientific">Eptatretus burgeri</name>
    <name type="common">Inshore hagfish</name>
    <dbReference type="NCBI Taxonomy" id="7764"/>
    <lineage>
        <taxon>Eukaryota</taxon>
        <taxon>Metazoa</taxon>
        <taxon>Chordata</taxon>
        <taxon>Craniata</taxon>
        <taxon>Vertebrata</taxon>
        <taxon>Cyclostomata</taxon>
        <taxon>Myxini</taxon>
        <taxon>Myxiniformes</taxon>
        <taxon>Myxinidae</taxon>
        <taxon>Eptatretinae</taxon>
        <taxon>Eptatretus</taxon>
    </lineage>
</organism>
<dbReference type="AlphaFoldDB" id="A0A8C4R785"/>
<dbReference type="GO" id="GO:0008017">
    <property type="term" value="F:microtubule binding"/>
    <property type="evidence" value="ECO:0007669"/>
    <property type="project" value="TreeGrafter"/>
</dbReference>
<dbReference type="Proteomes" id="UP000694388">
    <property type="component" value="Unplaced"/>
</dbReference>
<feature type="compositionally biased region" description="Polar residues" evidence="12">
    <location>
        <begin position="376"/>
        <end position="385"/>
    </location>
</feature>
<evidence type="ECO:0000256" key="11">
    <source>
        <dbReference type="SAM" id="Coils"/>
    </source>
</evidence>
<protein>
    <submittedName>
        <fullName evidence="14">Abraxas 2, BRISC complex subunit</fullName>
    </submittedName>
</protein>
<dbReference type="InterPro" id="IPR037518">
    <property type="entry name" value="MPN"/>
</dbReference>
<keyword evidence="4" id="KW-0493">Microtubule</keyword>
<evidence type="ECO:0000259" key="13">
    <source>
        <dbReference type="PROSITE" id="PS50249"/>
    </source>
</evidence>
<dbReference type="GO" id="GO:0005874">
    <property type="term" value="C:microtubule"/>
    <property type="evidence" value="ECO:0007669"/>
    <property type="project" value="UniProtKB-KW"/>
</dbReference>
<feature type="region of interest" description="Disordered" evidence="12">
    <location>
        <begin position="407"/>
        <end position="479"/>
    </location>
</feature>
<evidence type="ECO:0000256" key="6">
    <source>
        <dbReference type="ARBA" id="ARBA00023054"/>
    </source>
</evidence>
<evidence type="ECO:0000256" key="10">
    <source>
        <dbReference type="ARBA" id="ARBA00035115"/>
    </source>
</evidence>
<comment type="subcellular location">
    <subcellularLocation>
        <location evidence="2">Cytoplasm</location>
        <location evidence="2">Cytoskeleton</location>
        <location evidence="2">Spindle pole</location>
    </subcellularLocation>
    <subcellularLocation>
        <location evidence="1">Nucleus</location>
    </subcellularLocation>
</comment>
<dbReference type="InterPro" id="IPR023240">
    <property type="entry name" value="BRISC_Abraxas2"/>
</dbReference>
<evidence type="ECO:0000256" key="1">
    <source>
        <dbReference type="ARBA" id="ARBA00004123"/>
    </source>
</evidence>
<dbReference type="GO" id="GO:0090307">
    <property type="term" value="P:mitotic spindle assembly"/>
    <property type="evidence" value="ECO:0007669"/>
    <property type="project" value="TreeGrafter"/>
</dbReference>
<dbReference type="PANTHER" id="PTHR31728:SF5">
    <property type="entry name" value="OS07G0540200 PROTEIN"/>
    <property type="match status" value="1"/>
</dbReference>
<dbReference type="PRINTS" id="PR02051">
    <property type="entry name" value="PROTEINF175"/>
</dbReference>
<reference evidence="14" key="2">
    <citation type="submission" date="2025-09" db="UniProtKB">
        <authorList>
            <consortium name="Ensembl"/>
        </authorList>
    </citation>
    <scope>IDENTIFICATION</scope>
</reference>
<keyword evidence="7" id="KW-0206">Cytoskeleton</keyword>
<keyword evidence="5" id="KW-0498">Mitosis</keyword>
<name>A0A8C4R785_EPTBU</name>
<feature type="region of interest" description="Disordered" evidence="12">
    <location>
        <begin position="339"/>
        <end position="391"/>
    </location>
</feature>
<keyword evidence="7" id="KW-0963">Cytoplasm</keyword>
<comment type="similarity">
    <text evidence="10">Belongs to the FAM175 family. Abro1 subfamily.</text>
</comment>
<dbReference type="GO" id="GO:0000922">
    <property type="term" value="C:spindle pole"/>
    <property type="evidence" value="ECO:0007669"/>
    <property type="project" value="UniProtKB-SubCell"/>
</dbReference>
<keyword evidence="8" id="KW-0539">Nucleus</keyword>
<evidence type="ECO:0000256" key="8">
    <source>
        <dbReference type="ARBA" id="ARBA00023242"/>
    </source>
</evidence>
<dbReference type="GO" id="GO:0070536">
    <property type="term" value="P:protein K63-linked deubiquitination"/>
    <property type="evidence" value="ECO:0007669"/>
    <property type="project" value="TreeGrafter"/>
</dbReference>
<evidence type="ECO:0000256" key="4">
    <source>
        <dbReference type="ARBA" id="ARBA00022701"/>
    </source>
</evidence>
<reference evidence="14" key="1">
    <citation type="submission" date="2025-08" db="UniProtKB">
        <authorList>
            <consortium name="Ensembl"/>
        </authorList>
    </citation>
    <scope>IDENTIFICATION</scope>
</reference>
<dbReference type="GO" id="GO:0051301">
    <property type="term" value="P:cell division"/>
    <property type="evidence" value="ECO:0007669"/>
    <property type="project" value="UniProtKB-KW"/>
</dbReference>
<dbReference type="GO" id="GO:0031593">
    <property type="term" value="F:polyubiquitin modification-dependent protein binding"/>
    <property type="evidence" value="ECO:0007669"/>
    <property type="project" value="TreeGrafter"/>
</dbReference>
<feature type="compositionally biased region" description="Polar residues" evidence="12">
    <location>
        <begin position="407"/>
        <end position="441"/>
    </location>
</feature>
<dbReference type="GO" id="GO:0005634">
    <property type="term" value="C:nucleus"/>
    <property type="evidence" value="ECO:0007669"/>
    <property type="project" value="UniProtKB-SubCell"/>
</dbReference>
<proteinExistence type="inferred from homology"/>
<feature type="compositionally biased region" description="Polar residues" evidence="12">
    <location>
        <begin position="449"/>
        <end position="462"/>
    </location>
</feature>
<evidence type="ECO:0000256" key="3">
    <source>
        <dbReference type="ARBA" id="ARBA00022618"/>
    </source>
</evidence>
<dbReference type="PANTHER" id="PTHR31728">
    <property type="entry name" value="ABRAXAS FAMILY MEMBER"/>
    <property type="match status" value="1"/>
</dbReference>